<evidence type="ECO:0000313" key="2">
    <source>
        <dbReference type="EMBL" id="RXH86973.1"/>
    </source>
</evidence>
<comment type="caution">
    <text evidence="2">The sequence shown here is derived from an EMBL/GenBank/DDBJ whole genome shotgun (WGS) entry which is preliminary data.</text>
</comment>
<sequence>MKSIQALQCMQVLVLQKKVLGMGRWEAFPSLVKAKRLGESFQDCRWSWIPRSANMTADSLASHRCVEMCDVSWVNRPPSSLVFVLHSDGLPCPP</sequence>
<dbReference type="GO" id="GO:0003676">
    <property type="term" value="F:nucleic acid binding"/>
    <property type="evidence" value="ECO:0007669"/>
    <property type="project" value="InterPro"/>
</dbReference>
<accession>A0A498IZK4</accession>
<organism evidence="2 3">
    <name type="scientific">Malus domestica</name>
    <name type="common">Apple</name>
    <name type="synonym">Pyrus malus</name>
    <dbReference type="NCBI Taxonomy" id="3750"/>
    <lineage>
        <taxon>Eukaryota</taxon>
        <taxon>Viridiplantae</taxon>
        <taxon>Streptophyta</taxon>
        <taxon>Embryophyta</taxon>
        <taxon>Tracheophyta</taxon>
        <taxon>Spermatophyta</taxon>
        <taxon>Magnoliopsida</taxon>
        <taxon>eudicotyledons</taxon>
        <taxon>Gunneridae</taxon>
        <taxon>Pentapetalae</taxon>
        <taxon>rosids</taxon>
        <taxon>fabids</taxon>
        <taxon>Rosales</taxon>
        <taxon>Rosaceae</taxon>
        <taxon>Amygdaloideae</taxon>
        <taxon>Maleae</taxon>
        <taxon>Malus</taxon>
    </lineage>
</organism>
<dbReference type="Proteomes" id="UP000290289">
    <property type="component" value="Chromosome 10"/>
</dbReference>
<feature type="domain" description="RNase H type-1" evidence="1">
    <location>
        <begin position="31"/>
        <end position="63"/>
    </location>
</feature>
<protein>
    <recommendedName>
        <fullName evidence="1">RNase H type-1 domain-containing protein</fullName>
    </recommendedName>
</protein>
<dbReference type="EMBL" id="RDQH01000336">
    <property type="protein sequence ID" value="RXH86973.1"/>
    <property type="molecule type" value="Genomic_DNA"/>
</dbReference>
<dbReference type="InterPro" id="IPR002156">
    <property type="entry name" value="RNaseH_domain"/>
</dbReference>
<dbReference type="GO" id="GO:0004523">
    <property type="term" value="F:RNA-DNA hybrid ribonuclease activity"/>
    <property type="evidence" value="ECO:0007669"/>
    <property type="project" value="InterPro"/>
</dbReference>
<name>A0A498IZK4_MALDO</name>
<gene>
    <name evidence="2" type="ORF">DVH24_022246</name>
</gene>
<keyword evidence="3" id="KW-1185">Reference proteome</keyword>
<dbReference type="AlphaFoldDB" id="A0A498IZK4"/>
<evidence type="ECO:0000259" key="1">
    <source>
        <dbReference type="Pfam" id="PF13456"/>
    </source>
</evidence>
<proteinExistence type="predicted"/>
<dbReference type="Pfam" id="PF13456">
    <property type="entry name" value="RVT_3"/>
    <property type="match status" value="1"/>
</dbReference>
<evidence type="ECO:0000313" key="3">
    <source>
        <dbReference type="Proteomes" id="UP000290289"/>
    </source>
</evidence>
<reference evidence="2 3" key="1">
    <citation type="submission" date="2018-10" db="EMBL/GenBank/DDBJ databases">
        <title>A high-quality apple genome assembly.</title>
        <authorList>
            <person name="Hu J."/>
        </authorList>
    </citation>
    <scope>NUCLEOTIDE SEQUENCE [LARGE SCALE GENOMIC DNA]</scope>
    <source>
        <strain evidence="3">cv. HFTH1</strain>
        <tissue evidence="2">Young leaf</tissue>
    </source>
</reference>